<reference evidence="1" key="1">
    <citation type="submission" date="2018-12" db="EMBL/GenBank/DDBJ databases">
        <authorList>
            <person name="Sun L."/>
            <person name="Chen Z."/>
        </authorList>
    </citation>
    <scope>NUCLEOTIDE SEQUENCE [LARGE SCALE GENOMIC DNA]</scope>
    <source>
        <strain evidence="1">3-2-2</strain>
    </source>
</reference>
<accession>A0A429Y748</accession>
<dbReference type="EMBL" id="QYTV02000001">
    <property type="protein sequence ID" value="RST77212.1"/>
    <property type="molecule type" value="Genomic_DNA"/>
</dbReference>
<name>A0A429Y748_9BACI</name>
<organism evidence="1 2">
    <name type="scientific">Siminovitchia acidinfaciens</name>
    <dbReference type="NCBI Taxonomy" id="2321395"/>
    <lineage>
        <taxon>Bacteria</taxon>
        <taxon>Bacillati</taxon>
        <taxon>Bacillota</taxon>
        <taxon>Bacilli</taxon>
        <taxon>Bacillales</taxon>
        <taxon>Bacillaceae</taxon>
        <taxon>Siminovitchia</taxon>
    </lineage>
</organism>
<comment type="caution">
    <text evidence="1">The sequence shown here is derived from an EMBL/GenBank/DDBJ whole genome shotgun (WGS) entry which is preliminary data.</text>
</comment>
<sequence>MSEVRSWLREQRVQGGESLASAMFRGNADAESYLRKIVEIVEKKEDIELTVVEGLHGFEVLWYDDIVWFGRDIDIDLLRTVSASMLEELLEKRIKRLREYRAPALDLFSEYFNDQE</sequence>
<proteinExistence type="predicted"/>
<evidence type="ECO:0000313" key="1">
    <source>
        <dbReference type="EMBL" id="RST77212.1"/>
    </source>
</evidence>
<dbReference type="OrthoDB" id="9997781at2"/>
<gene>
    <name evidence="1" type="ORF">D4T97_001575</name>
</gene>
<dbReference type="Proteomes" id="UP000287156">
    <property type="component" value="Unassembled WGS sequence"/>
</dbReference>
<protein>
    <submittedName>
        <fullName evidence="1">Uncharacterized protein</fullName>
    </submittedName>
</protein>
<keyword evidence="2" id="KW-1185">Reference proteome</keyword>
<evidence type="ECO:0000313" key="2">
    <source>
        <dbReference type="Proteomes" id="UP000287156"/>
    </source>
</evidence>
<dbReference type="AlphaFoldDB" id="A0A429Y748"/>
<dbReference type="RefSeq" id="WP_126046994.1">
    <property type="nucleotide sequence ID" value="NZ_QYTV02000001.1"/>
</dbReference>